<name>A0A8B6EQC5_MYTGA</name>
<sequence length="144" mass="16888">MMVKVPPSFNFHPWRSLSLFKLKIKTMPITKIPIVHKFGIISHSQRLELQERLLKQSYLQSVESQKVLQTSRNPLEVTEEFVYQYNNAKTLDEREKYEATAHKMLERSKRRSGLRLNGLGQYVNLPMAWTELAQLAQCKGKIQE</sequence>
<gene>
    <name evidence="1" type="ORF">MGAL_10B042717</name>
</gene>
<protein>
    <submittedName>
        <fullName evidence="1">Uncharacterized protein</fullName>
    </submittedName>
</protein>
<comment type="caution">
    <text evidence="1">The sequence shown here is derived from an EMBL/GenBank/DDBJ whole genome shotgun (WGS) entry which is preliminary data.</text>
</comment>
<dbReference type="Proteomes" id="UP000596742">
    <property type="component" value="Unassembled WGS sequence"/>
</dbReference>
<evidence type="ECO:0000313" key="2">
    <source>
        <dbReference type="Proteomes" id="UP000596742"/>
    </source>
</evidence>
<dbReference type="InterPro" id="IPR031747">
    <property type="entry name" value="TMEM232"/>
</dbReference>
<feature type="non-terminal residue" evidence="1">
    <location>
        <position position="144"/>
    </location>
</feature>
<dbReference type="PANTHER" id="PTHR28651">
    <property type="entry name" value="TRANSMEMBRANE PROTEIN 232"/>
    <property type="match status" value="1"/>
</dbReference>
<proteinExistence type="predicted"/>
<evidence type="ECO:0000313" key="1">
    <source>
        <dbReference type="EMBL" id="VDI38225.1"/>
    </source>
</evidence>
<organism evidence="1 2">
    <name type="scientific">Mytilus galloprovincialis</name>
    <name type="common">Mediterranean mussel</name>
    <dbReference type="NCBI Taxonomy" id="29158"/>
    <lineage>
        <taxon>Eukaryota</taxon>
        <taxon>Metazoa</taxon>
        <taxon>Spiralia</taxon>
        <taxon>Lophotrochozoa</taxon>
        <taxon>Mollusca</taxon>
        <taxon>Bivalvia</taxon>
        <taxon>Autobranchia</taxon>
        <taxon>Pteriomorphia</taxon>
        <taxon>Mytilida</taxon>
        <taxon>Mytiloidea</taxon>
        <taxon>Mytilidae</taxon>
        <taxon>Mytilinae</taxon>
        <taxon>Mytilus</taxon>
    </lineage>
</organism>
<accession>A0A8B6EQC5</accession>
<dbReference type="PANTHER" id="PTHR28651:SF1">
    <property type="entry name" value="TRANSMEMBRANE PROTEIN 232"/>
    <property type="match status" value="1"/>
</dbReference>
<dbReference type="Pfam" id="PF15877">
    <property type="entry name" value="TMEM232"/>
    <property type="match status" value="1"/>
</dbReference>
<keyword evidence="2" id="KW-1185">Reference proteome</keyword>
<dbReference type="EMBL" id="UYJE01005562">
    <property type="protein sequence ID" value="VDI38225.1"/>
    <property type="molecule type" value="Genomic_DNA"/>
</dbReference>
<dbReference type="OrthoDB" id="10016194at2759"/>
<reference evidence="1" key="1">
    <citation type="submission" date="2018-11" db="EMBL/GenBank/DDBJ databases">
        <authorList>
            <person name="Alioto T."/>
            <person name="Alioto T."/>
        </authorList>
    </citation>
    <scope>NUCLEOTIDE SEQUENCE</scope>
</reference>
<dbReference type="AlphaFoldDB" id="A0A8B6EQC5"/>